<dbReference type="EMBL" id="FOAN01000011">
    <property type="protein sequence ID" value="SEM44032.1"/>
    <property type="molecule type" value="Genomic_DNA"/>
</dbReference>
<dbReference type="PANTHER" id="PTHR43130">
    <property type="entry name" value="ARAC-FAMILY TRANSCRIPTIONAL REGULATOR"/>
    <property type="match status" value="1"/>
</dbReference>
<name>A0A1H7YCT1_9HYPH</name>
<dbReference type="GO" id="GO:0003700">
    <property type="term" value="F:DNA-binding transcription factor activity"/>
    <property type="evidence" value="ECO:0007669"/>
    <property type="project" value="InterPro"/>
</dbReference>
<gene>
    <name evidence="4" type="ORF">SAMN04515666_111151</name>
</gene>
<dbReference type="AlphaFoldDB" id="A0A1H7YCT1"/>
<dbReference type="OrthoDB" id="186587at2"/>
<evidence type="ECO:0000313" key="4">
    <source>
        <dbReference type="EMBL" id="SEM44032.1"/>
    </source>
</evidence>
<dbReference type="Pfam" id="PF01965">
    <property type="entry name" value="DJ-1_PfpI"/>
    <property type="match status" value="1"/>
</dbReference>
<dbReference type="Proteomes" id="UP000199664">
    <property type="component" value="Unassembled WGS sequence"/>
</dbReference>
<keyword evidence="2" id="KW-0804">Transcription</keyword>
<dbReference type="STRING" id="1036779.SAMN04515666_111151"/>
<evidence type="ECO:0000259" key="3">
    <source>
        <dbReference type="PROSITE" id="PS01124"/>
    </source>
</evidence>
<protein>
    <submittedName>
        <fullName evidence="4">Transcriptional regulator, AraC family with amidase-like domain</fullName>
    </submittedName>
</protein>
<sequence>MPNASDPDQKPNRLVAVLIYDGLATFEYGIATEIFGLARPEMGEDWYRMVTCAIEDGPLRAGGGIFISATARLDALDEAGTIIVPGWKTHLAPPPALISALQRANARGARIVSICSGAFALAGAGLLDGRSATTHWRYADAFKAAFPKVTLIPEVLYVDEGNVLTSAGSAAGIDLLLHIVRRDFGADAANSVARRLVMPAHRDGGQAQFIERPVPRRPNGKLTFLLDAMRARLNQTMTVADLAEQAAMSERTFLRRFKEMTGLTPAAWLLEERLAAAKQMLEGPSLPVEEIAATAGFGSAATMRMHFRKSVGIGPTEYRRRFGTGRNLAGLPSARQSIM</sequence>
<keyword evidence="1" id="KW-0805">Transcription regulation</keyword>
<proteinExistence type="predicted"/>
<reference evidence="5" key="1">
    <citation type="submission" date="2016-10" db="EMBL/GenBank/DDBJ databases">
        <authorList>
            <person name="Varghese N."/>
            <person name="Submissions S."/>
        </authorList>
    </citation>
    <scope>NUCLEOTIDE SEQUENCE [LARGE SCALE GENOMIC DNA]</scope>
    <source>
        <strain evidence="5">LMG 26383,CCUG 61248,R- 45681</strain>
    </source>
</reference>
<organism evidence="4 5">
    <name type="scientific">Bosea lupini</name>
    <dbReference type="NCBI Taxonomy" id="1036779"/>
    <lineage>
        <taxon>Bacteria</taxon>
        <taxon>Pseudomonadati</taxon>
        <taxon>Pseudomonadota</taxon>
        <taxon>Alphaproteobacteria</taxon>
        <taxon>Hyphomicrobiales</taxon>
        <taxon>Boseaceae</taxon>
        <taxon>Bosea</taxon>
    </lineage>
</organism>
<dbReference type="GO" id="GO:0043565">
    <property type="term" value="F:sequence-specific DNA binding"/>
    <property type="evidence" value="ECO:0007669"/>
    <property type="project" value="InterPro"/>
</dbReference>
<dbReference type="InterPro" id="IPR002818">
    <property type="entry name" value="DJ-1/PfpI"/>
</dbReference>
<dbReference type="Gene3D" id="3.40.50.880">
    <property type="match status" value="1"/>
</dbReference>
<feature type="domain" description="HTH araC/xylS-type" evidence="3">
    <location>
        <begin position="223"/>
        <end position="321"/>
    </location>
</feature>
<dbReference type="RefSeq" id="WP_091841704.1">
    <property type="nucleotide sequence ID" value="NZ_FOAN01000011.1"/>
</dbReference>
<dbReference type="PANTHER" id="PTHR43130:SF3">
    <property type="entry name" value="HTH-TYPE TRANSCRIPTIONAL REGULATOR RV1931C"/>
    <property type="match status" value="1"/>
</dbReference>
<dbReference type="PROSITE" id="PS01124">
    <property type="entry name" value="HTH_ARAC_FAMILY_2"/>
    <property type="match status" value="1"/>
</dbReference>
<dbReference type="NCBIfam" id="NF006902">
    <property type="entry name" value="PRK09393.1"/>
    <property type="match status" value="1"/>
</dbReference>
<dbReference type="InterPro" id="IPR029062">
    <property type="entry name" value="Class_I_gatase-like"/>
</dbReference>
<keyword evidence="5" id="KW-1185">Reference proteome</keyword>
<dbReference type="InterPro" id="IPR009057">
    <property type="entry name" value="Homeodomain-like_sf"/>
</dbReference>
<accession>A0A1H7YCT1</accession>
<dbReference type="Gene3D" id="1.10.10.60">
    <property type="entry name" value="Homeodomain-like"/>
    <property type="match status" value="1"/>
</dbReference>
<dbReference type="InterPro" id="IPR018060">
    <property type="entry name" value="HTH_AraC"/>
</dbReference>
<dbReference type="Pfam" id="PF12833">
    <property type="entry name" value="HTH_18"/>
    <property type="match status" value="1"/>
</dbReference>
<evidence type="ECO:0000256" key="1">
    <source>
        <dbReference type="ARBA" id="ARBA00023015"/>
    </source>
</evidence>
<dbReference type="SUPFAM" id="SSF52317">
    <property type="entry name" value="Class I glutamine amidotransferase-like"/>
    <property type="match status" value="1"/>
</dbReference>
<evidence type="ECO:0000313" key="5">
    <source>
        <dbReference type="Proteomes" id="UP000199664"/>
    </source>
</evidence>
<dbReference type="SUPFAM" id="SSF46689">
    <property type="entry name" value="Homeodomain-like"/>
    <property type="match status" value="2"/>
</dbReference>
<dbReference type="SMART" id="SM00342">
    <property type="entry name" value="HTH_ARAC"/>
    <property type="match status" value="1"/>
</dbReference>
<evidence type="ECO:0000256" key="2">
    <source>
        <dbReference type="ARBA" id="ARBA00023163"/>
    </source>
</evidence>
<dbReference type="CDD" id="cd03137">
    <property type="entry name" value="GATase1_AraC_1"/>
    <property type="match status" value="1"/>
</dbReference>
<dbReference type="InterPro" id="IPR052158">
    <property type="entry name" value="INH-QAR"/>
</dbReference>